<dbReference type="Proteomes" id="UP001235939">
    <property type="component" value="Chromosome 22"/>
</dbReference>
<name>A0ABY6LSP2_9ARAC</name>
<evidence type="ECO:0000259" key="1">
    <source>
        <dbReference type="Pfam" id="PF03372"/>
    </source>
</evidence>
<dbReference type="PANTHER" id="PTHR12121:SF34">
    <property type="entry name" value="PROTEIN ANGEL"/>
    <property type="match status" value="1"/>
</dbReference>
<reference evidence="2 3" key="1">
    <citation type="submission" date="2022-03" db="EMBL/GenBank/DDBJ databases">
        <title>A chromosomal length assembly of Cordylochernes scorpioides.</title>
        <authorList>
            <person name="Zeh D."/>
            <person name="Zeh J."/>
        </authorList>
    </citation>
    <scope>NUCLEOTIDE SEQUENCE [LARGE SCALE GENOMIC DNA]</scope>
    <source>
        <strain evidence="2">IN4F17</strain>
        <tissue evidence="2">Whole Body</tissue>
    </source>
</reference>
<feature type="domain" description="Endonuclease/exonuclease/phosphatase" evidence="1">
    <location>
        <begin position="40"/>
        <end position="448"/>
    </location>
</feature>
<evidence type="ECO:0000313" key="3">
    <source>
        <dbReference type="Proteomes" id="UP001235939"/>
    </source>
</evidence>
<protein>
    <submittedName>
        <fullName evidence="2">ANGEL1</fullName>
    </submittedName>
</protein>
<dbReference type="Gene3D" id="3.60.10.10">
    <property type="entry name" value="Endonuclease/exonuclease/phosphatase"/>
    <property type="match status" value="2"/>
</dbReference>
<evidence type="ECO:0000313" key="2">
    <source>
        <dbReference type="EMBL" id="UYV82858.1"/>
    </source>
</evidence>
<gene>
    <name evidence="2" type="ORF">LAZ67_22001101</name>
</gene>
<sequence>MVETRSDPNWQVYDGRGWQLTPSGNQHLQRPLPGLEFSLMSYNVLSQHLMVDHPHLYQQCPPSALDWTQRGQALLAQIHSNSPDVSTAALLLLFEVDETHYNEFFLPQLVQMGHENHVHVVQAMIIMQFDFALTNARAPFALIGDLQLTVLVLAGYQCSYKKRTRSKKDGCALIFKSDKFELENLVNVEFYKDEVNLLDRDNVGMIGVLRHKHMLGKQSRLLVATTHLLFKPARGDIKLAQLLVLLAEIHQLALKSPGGSNYHPVLLCGDFNSEPLSPLYKFISSGILALDDLKCSEISGQSKFPWKGEPLQKDQLINKDIGISLNSRYENNQGPSQTLLKACQDSDEPIPPLEQNVLKHNFKFVSAYNHMDSLGQPEISTYHANAACTVDYIFYSVAERTTQYQYGRPILSHLQPGELTHLASYSLPSQTQLQPQGTLPNLIHPSDHLPLISRFIWNPTS</sequence>
<dbReference type="InterPro" id="IPR005135">
    <property type="entry name" value="Endo/exonuclease/phosphatase"/>
</dbReference>
<proteinExistence type="predicted"/>
<dbReference type="Pfam" id="PF03372">
    <property type="entry name" value="Exo_endo_phos"/>
    <property type="match status" value="1"/>
</dbReference>
<dbReference type="EMBL" id="CP092884">
    <property type="protein sequence ID" value="UYV82858.1"/>
    <property type="molecule type" value="Genomic_DNA"/>
</dbReference>
<dbReference type="InterPro" id="IPR036691">
    <property type="entry name" value="Endo/exonu/phosph_ase_sf"/>
</dbReference>
<accession>A0ABY6LSP2</accession>
<dbReference type="PANTHER" id="PTHR12121">
    <property type="entry name" value="CARBON CATABOLITE REPRESSOR PROTEIN 4"/>
    <property type="match status" value="1"/>
</dbReference>
<dbReference type="InterPro" id="IPR050410">
    <property type="entry name" value="CCR4/nocturin_mRNA_transcr"/>
</dbReference>
<dbReference type="SUPFAM" id="SSF56219">
    <property type="entry name" value="DNase I-like"/>
    <property type="match status" value="1"/>
</dbReference>
<organism evidence="2 3">
    <name type="scientific">Cordylochernes scorpioides</name>
    <dbReference type="NCBI Taxonomy" id="51811"/>
    <lineage>
        <taxon>Eukaryota</taxon>
        <taxon>Metazoa</taxon>
        <taxon>Ecdysozoa</taxon>
        <taxon>Arthropoda</taxon>
        <taxon>Chelicerata</taxon>
        <taxon>Arachnida</taxon>
        <taxon>Pseudoscorpiones</taxon>
        <taxon>Cheliferoidea</taxon>
        <taxon>Chernetidae</taxon>
        <taxon>Cordylochernes</taxon>
    </lineage>
</organism>
<keyword evidence="3" id="KW-1185">Reference proteome</keyword>